<protein>
    <recommendedName>
        <fullName evidence="1">ChsH2 C-terminal OB-fold domain-containing protein</fullName>
    </recommendedName>
</protein>
<dbReference type="InterPro" id="IPR012340">
    <property type="entry name" value="NA-bd_OB-fold"/>
</dbReference>
<sequence length="152" mass="16700">MADDDGGESLCAGYEIAFPFERTVGTVVGTFLGGLRERRLLGIRTGRGTVLCPPAEFDPVTGESLDELVDLEPHGRVEAWTWVPHRDGDPVGHDFAWALIAVDGAEGSFFHALDTGGDPDRVRHGLRVRARWAEEPRGELRDLVCFEPMEEA</sequence>
<evidence type="ECO:0000259" key="1">
    <source>
        <dbReference type="Pfam" id="PF01796"/>
    </source>
</evidence>
<dbReference type="OrthoDB" id="5124195at2"/>
<evidence type="ECO:0000313" key="3">
    <source>
        <dbReference type="Proteomes" id="UP000431401"/>
    </source>
</evidence>
<dbReference type="InterPro" id="IPR002878">
    <property type="entry name" value="ChsH2_C"/>
</dbReference>
<keyword evidence="3" id="KW-1185">Reference proteome</keyword>
<dbReference type="EMBL" id="WEGI01000017">
    <property type="protein sequence ID" value="MQY31157.1"/>
    <property type="molecule type" value="Genomic_DNA"/>
</dbReference>
<evidence type="ECO:0000313" key="2">
    <source>
        <dbReference type="EMBL" id="MQY31157.1"/>
    </source>
</evidence>
<organism evidence="2 3">
    <name type="scientific">Nocardia aurantia</name>
    <dbReference type="NCBI Taxonomy" id="2585199"/>
    <lineage>
        <taxon>Bacteria</taxon>
        <taxon>Bacillati</taxon>
        <taxon>Actinomycetota</taxon>
        <taxon>Actinomycetes</taxon>
        <taxon>Mycobacteriales</taxon>
        <taxon>Nocardiaceae</taxon>
        <taxon>Nocardia</taxon>
    </lineage>
</organism>
<feature type="domain" description="ChsH2 C-terminal OB-fold" evidence="1">
    <location>
        <begin position="69"/>
        <end position="132"/>
    </location>
</feature>
<reference evidence="2 3" key="1">
    <citation type="submission" date="2019-10" db="EMBL/GenBank/DDBJ databases">
        <title>Nocardia macrotermitis sp. nov. and Nocardia aurantia sp. nov., isolated from the gut of fungus growing-termite Macrotermes natalensis.</title>
        <authorList>
            <person name="Benndorf R."/>
            <person name="Schwitalla J."/>
            <person name="Martin K."/>
            <person name="De Beer W."/>
            <person name="Kaster A.-K."/>
            <person name="Vollmers J."/>
            <person name="Poulsen M."/>
            <person name="Beemelmanns C."/>
        </authorList>
    </citation>
    <scope>NUCLEOTIDE SEQUENCE [LARGE SCALE GENOMIC DNA]</scope>
    <source>
        <strain evidence="2 3">RB56</strain>
    </source>
</reference>
<proteinExistence type="predicted"/>
<accession>A0A7K0E045</accession>
<comment type="caution">
    <text evidence="2">The sequence shown here is derived from an EMBL/GenBank/DDBJ whole genome shotgun (WGS) entry which is preliminary data.</text>
</comment>
<dbReference type="SUPFAM" id="SSF50249">
    <property type="entry name" value="Nucleic acid-binding proteins"/>
    <property type="match status" value="1"/>
</dbReference>
<name>A0A7K0E045_9NOCA</name>
<dbReference type="Gene3D" id="6.10.30.10">
    <property type="match status" value="1"/>
</dbReference>
<dbReference type="RefSeq" id="WP_153348423.1">
    <property type="nucleotide sequence ID" value="NZ_WEGI01000017.1"/>
</dbReference>
<gene>
    <name evidence="2" type="ORF">NRB56_67650</name>
</gene>
<dbReference type="Proteomes" id="UP000431401">
    <property type="component" value="Unassembled WGS sequence"/>
</dbReference>
<dbReference type="AlphaFoldDB" id="A0A7K0E045"/>
<dbReference type="Pfam" id="PF01796">
    <property type="entry name" value="OB_ChsH2_C"/>
    <property type="match status" value="1"/>
</dbReference>